<gene>
    <name evidence="2" type="ORF">GUJ93_ZPchr0013g35526</name>
</gene>
<proteinExistence type="predicted"/>
<sequence length="197" mass="21158">MRRSICSSNTACSRANTLASRFRTRCGSSGATAGKKSDTFGIPTHLENSVINYQVLELPGRRLPAAVIEVDREYGAGEQVQHGREHDATDVDDGSLARQPRHVRHEPIHLLAAEMLLRVESVWREELRGAQPAEGAPLGATRRKPDHGEPVVPARADGIRHRVRGEGGVVALEDLSGGIRGGGHDGGDWGLRRGGAS</sequence>
<accession>A0A8J6BVM0</accession>
<protein>
    <submittedName>
        <fullName evidence="2">Uncharacterized protein</fullName>
    </submittedName>
</protein>
<dbReference type="AlphaFoldDB" id="A0A8J6BVM0"/>
<evidence type="ECO:0000313" key="3">
    <source>
        <dbReference type="Proteomes" id="UP000729402"/>
    </source>
</evidence>
<keyword evidence="3" id="KW-1185">Reference proteome</keyword>
<comment type="caution">
    <text evidence="2">The sequence shown here is derived from an EMBL/GenBank/DDBJ whole genome shotgun (WGS) entry which is preliminary data.</text>
</comment>
<feature type="region of interest" description="Disordered" evidence="1">
    <location>
        <begin position="129"/>
        <end position="156"/>
    </location>
</feature>
<reference evidence="2" key="2">
    <citation type="submission" date="2021-02" db="EMBL/GenBank/DDBJ databases">
        <authorList>
            <person name="Kimball J.A."/>
            <person name="Haas M.W."/>
            <person name="Macchietto M."/>
            <person name="Kono T."/>
            <person name="Duquette J."/>
            <person name="Shao M."/>
        </authorList>
    </citation>
    <scope>NUCLEOTIDE SEQUENCE</scope>
    <source>
        <tissue evidence="2">Fresh leaf tissue</tissue>
    </source>
</reference>
<evidence type="ECO:0000313" key="2">
    <source>
        <dbReference type="EMBL" id="KAG8096779.1"/>
    </source>
</evidence>
<reference evidence="2" key="1">
    <citation type="journal article" date="2021" name="bioRxiv">
        <title>Whole Genome Assembly and Annotation of Northern Wild Rice, Zizania palustris L., Supports a Whole Genome Duplication in the Zizania Genus.</title>
        <authorList>
            <person name="Haas M."/>
            <person name="Kono T."/>
            <person name="Macchietto M."/>
            <person name="Millas R."/>
            <person name="McGilp L."/>
            <person name="Shao M."/>
            <person name="Duquette J."/>
            <person name="Hirsch C.N."/>
            <person name="Kimball J."/>
        </authorList>
    </citation>
    <scope>NUCLEOTIDE SEQUENCE</scope>
    <source>
        <tissue evidence="2">Fresh leaf tissue</tissue>
    </source>
</reference>
<name>A0A8J6BVM0_ZIZPA</name>
<dbReference type="Proteomes" id="UP000729402">
    <property type="component" value="Unassembled WGS sequence"/>
</dbReference>
<dbReference type="EMBL" id="JAAALK010000079">
    <property type="protein sequence ID" value="KAG8096779.1"/>
    <property type="molecule type" value="Genomic_DNA"/>
</dbReference>
<evidence type="ECO:0000256" key="1">
    <source>
        <dbReference type="SAM" id="MobiDB-lite"/>
    </source>
</evidence>
<organism evidence="2 3">
    <name type="scientific">Zizania palustris</name>
    <name type="common">Northern wild rice</name>
    <dbReference type="NCBI Taxonomy" id="103762"/>
    <lineage>
        <taxon>Eukaryota</taxon>
        <taxon>Viridiplantae</taxon>
        <taxon>Streptophyta</taxon>
        <taxon>Embryophyta</taxon>
        <taxon>Tracheophyta</taxon>
        <taxon>Spermatophyta</taxon>
        <taxon>Magnoliopsida</taxon>
        <taxon>Liliopsida</taxon>
        <taxon>Poales</taxon>
        <taxon>Poaceae</taxon>
        <taxon>BOP clade</taxon>
        <taxon>Oryzoideae</taxon>
        <taxon>Oryzeae</taxon>
        <taxon>Zizaniinae</taxon>
        <taxon>Zizania</taxon>
    </lineage>
</organism>